<evidence type="ECO:0000256" key="7">
    <source>
        <dbReference type="RuleBase" id="RU000320"/>
    </source>
</evidence>
<feature type="transmembrane region" description="Helical" evidence="8">
    <location>
        <begin position="136"/>
        <end position="155"/>
    </location>
</feature>
<dbReference type="PRINTS" id="PR01437">
    <property type="entry name" value="NUOXDRDTASE4"/>
</dbReference>
<feature type="transmembrane region" description="Helical" evidence="8">
    <location>
        <begin position="417"/>
        <end position="437"/>
    </location>
</feature>
<dbReference type="PANTHER" id="PTHR42703:SF1">
    <property type="entry name" value="NA(+)_H(+) ANTIPORTER SUBUNIT D1"/>
    <property type="match status" value="1"/>
</dbReference>
<evidence type="ECO:0000256" key="5">
    <source>
        <dbReference type="ARBA" id="ARBA00022989"/>
    </source>
</evidence>
<dbReference type="AlphaFoldDB" id="A0A379N025"/>
<feature type="transmembrane region" description="Helical" evidence="8">
    <location>
        <begin position="113"/>
        <end position="130"/>
    </location>
</feature>
<feature type="transmembrane region" description="Helical" evidence="8">
    <location>
        <begin position="248"/>
        <end position="265"/>
    </location>
</feature>
<evidence type="ECO:0000256" key="4">
    <source>
        <dbReference type="ARBA" id="ARBA00022692"/>
    </source>
</evidence>
<evidence type="ECO:0000256" key="6">
    <source>
        <dbReference type="ARBA" id="ARBA00023136"/>
    </source>
</evidence>
<dbReference type="InterPro" id="IPR001750">
    <property type="entry name" value="ND/Mrp_TM"/>
</dbReference>
<dbReference type="GeneID" id="99632816"/>
<comment type="subcellular location">
    <subcellularLocation>
        <location evidence="1">Cell membrane</location>
        <topology evidence="1">Multi-pass membrane protein</topology>
    </subcellularLocation>
    <subcellularLocation>
        <location evidence="7">Membrane</location>
        <topology evidence="7">Multi-pass membrane protein</topology>
    </subcellularLocation>
</comment>
<keyword evidence="6 8" id="KW-0472">Membrane</keyword>
<organism evidence="10 11">
    <name type="scientific">Roseomonas mucosa</name>
    <dbReference type="NCBI Taxonomy" id="207340"/>
    <lineage>
        <taxon>Bacteria</taxon>
        <taxon>Pseudomonadati</taxon>
        <taxon>Pseudomonadota</taxon>
        <taxon>Alphaproteobacteria</taxon>
        <taxon>Acetobacterales</taxon>
        <taxon>Roseomonadaceae</taxon>
        <taxon>Roseomonas</taxon>
    </lineage>
</organism>
<reference evidence="10 11" key="1">
    <citation type="submission" date="2018-06" db="EMBL/GenBank/DDBJ databases">
        <authorList>
            <consortium name="Pathogen Informatics"/>
            <person name="Doyle S."/>
        </authorList>
    </citation>
    <scope>NUCLEOTIDE SEQUENCE [LARGE SCALE GENOMIC DNA]</scope>
    <source>
        <strain evidence="10 11">NCTC13291</strain>
    </source>
</reference>
<dbReference type="InterPro" id="IPR003918">
    <property type="entry name" value="NADH_UbQ_OxRdtase"/>
</dbReference>
<evidence type="ECO:0000256" key="2">
    <source>
        <dbReference type="ARBA" id="ARBA00005346"/>
    </source>
</evidence>
<evidence type="ECO:0000259" key="9">
    <source>
        <dbReference type="Pfam" id="PF00361"/>
    </source>
</evidence>
<feature type="transmembrane region" description="Helical" evidence="8">
    <location>
        <begin position="285"/>
        <end position="303"/>
    </location>
</feature>
<keyword evidence="3" id="KW-1003">Cell membrane</keyword>
<feature type="transmembrane region" description="Helical" evidence="8">
    <location>
        <begin position="466"/>
        <end position="487"/>
    </location>
</feature>
<evidence type="ECO:0000313" key="11">
    <source>
        <dbReference type="Proteomes" id="UP000254919"/>
    </source>
</evidence>
<dbReference type="InterPro" id="IPR050586">
    <property type="entry name" value="CPA3_Na-H_Antiporter_D"/>
</dbReference>
<proteinExistence type="inferred from homology"/>
<dbReference type="RefSeq" id="WP_019461891.1">
    <property type="nucleotide sequence ID" value="NZ_CBCSHT010000057.1"/>
</dbReference>
<keyword evidence="5 8" id="KW-1133">Transmembrane helix</keyword>
<evidence type="ECO:0000256" key="1">
    <source>
        <dbReference type="ARBA" id="ARBA00004651"/>
    </source>
</evidence>
<gene>
    <name evidence="10" type="primary">mrpD_2</name>
    <name evidence="10" type="ORF">NCTC13291_01768</name>
</gene>
<dbReference type="Proteomes" id="UP000254919">
    <property type="component" value="Unassembled WGS sequence"/>
</dbReference>
<keyword evidence="4 7" id="KW-0812">Transmembrane</keyword>
<feature type="transmembrane region" description="Helical" evidence="8">
    <location>
        <begin position="6"/>
        <end position="27"/>
    </location>
</feature>
<dbReference type="PANTHER" id="PTHR42703">
    <property type="entry name" value="NADH DEHYDROGENASE"/>
    <property type="match status" value="1"/>
</dbReference>
<feature type="transmembrane region" description="Helical" evidence="8">
    <location>
        <begin position="212"/>
        <end position="236"/>
    </location>
</feature>
<feature type="transmembrane region" description="Helical" evidence="8">
    <location>
        <begin position="34"/>
        <end position="63"/>
    </location>
</feature>
<dbReference type="GO" id="GO:0005886">
    <property type="term" value="C:plasma membrane"/>
    <property type="evidence" value="ECO:0007669"/>
    <property type="project" value="UniProtKB-SubCell"/>
</dbReference>
<protein>
    <submittedName>
        <fullName evidence="10">Multiple resistance and pH homeostasis protein D</fullName>
    </submittedName>
</protein>
<name>A0A379N025_9PROT</name>
<feature type="transmembrane region" description="Helical" evidence="8">
    <location>
        <begin position="377"/>
        <end position="397"/>
    </location>
</feature>
<evidence type="ECO:0000313" key="10">
    <source>
        <dbReference type="EMBL" id="SUE40209.1"/>
    </source>
</evidence>
<feature type="domain" description="NADH:quinone oxidoreductase/Mrp antiporter transmembrane" evidence="9">
    <location>
        <begin position="131"/>
        <end position="424"/>
    </location>
</feature>
<comment type="similarity">
    <text evidence="2">Belongs to the CPA3 antiporters (TC 2.A.63) subunit D family.</text>
</comment>
<feature type="transmembrane region" description="Helical" evidence="8">
    <location>
        <begin position="512"/>
        <end position="529"/>
    </location>
</feature>
<accession>A0A379N025</accession>
<evidence type="ECO:0000256" key="8">
    <source>
        <dbReference type="SAM" id="Phobius"/>
    </source>
</evidence>
<dbReference type="GO" id="GO:0042773">
    <property type="term" value="P:ATP synthesis coupled electron transport"/>
    <property type="evidence" value="ECO:0007669"/>
    <property type="project" value="InterPro"/>
</dbReference>
<sequence length="582" mass="60680">MTSPLPPLVVAVPILMAALLLAAGRVLPRRAPDILAILTALGVAALGAWMARLSMAGPLLHWFGGWAMHGDIPIGIAFSADPAGAAMVGLVGLIVASACLFAWGFFEEVGAQFHVLMLLFLAAMAGFCLTRDLFNLFVWFEVMSVAAFALTAYRLEESALTGALNFTVTNSLGAIMMLAGISLLYARLGRLDMVALGERAGAVTAATGHDPVLLGAFCLLVAALLIKAATVPFHLWLSDAHAVAPSPVSMVFSGVMVSMGLFGLARLTGTVFAHVPAVTENAHALLLWLGAASALIGGAACLSQRHVKRMLAFSTISHTGIMLMGLAMLREDGTAGMLAYMAGHGMVKASLFALAGVLLATLGGIDEIGLRGRGRPIWPAGIAFLLAGLLLAGLPAGLMDTGMVLLENAAKQEPHPWLVLAVPLGAGLTGGAVLRVTGRIFLGWGGMPGEEERVPGEEAEKANRPLWLMLLPVGVLLFLVLAAGPFAEEFARQATRQLWAAPPSPTPTGHSFLSWMGLVLALAIAGWDLGRRHLPRPVRNGVGLVIRPLLTGLQGLHSGLISDEVTWILAGLALLSLAFALG</sequence>
<feature type="transmembrane region" description="Helical" evidence="8">
    <location>
        <begin position="349"/>
        <end position="365"/>
    </location>
</feature>
<dbReference type="Pfam" id="PF00361">
    <property type="entry name" value="Proton_antipo_M"/>
    <property type="match status" value="1"/>
</dbReference>
<dbReference type="GO" id="GO:0008137">
    <property type="term" value="F:NADH dehydrogenase (ubiquinone) activity"/>
    <property type="evidence" value="ECO:0007669"/>
    <property type="project" value="InterPro"/>
</dbReference>
<feature type="transmembrane region" description="Helical" evidence="8">
    <location>
        <begin position="310"/>
        <end position="329"/>
    </location>
</feature>
<feature type="transmembrane region" description="Helical" evidence="8">
    <location>
        <begin position="162"/>
        <end position="186"/>
    </location>
</feature>
<feature type="transmembrane region" description="Helical" evidence="8">
    <location>
        <begin position="83"/>
        <end position="106"/>
    </location>
</feature>
<dbReference type="EMBL" id="UGVN01000001">
    <property type="protein sequence ID" value="SUE40209.1"/>
    <property type="molecule type" value="Genomic_DNA"/>
</dbReference>
<evidence type="ECO:0000256" key="3">
    <source>
        <dbReference type="ARBA" id="ARBA00022475"/>
    </source>
</evidence>